<proteinExistence type="inferred from homology"/>
<comment type="cofactor">
    <cofactor evidence="2">
        <name>Mg(2+)</name>
        <dbReference type="ChEBI" id="CHEBI:18420"/>
    </cofactor>
    <text evidence="2">Binds 2 magnesium ions per subunit.</text>
</comment>
<evidence type="ECO:0000256" key="2">
    <source>
        <dbReference type="HAMAP-Rule" id="MF_01139"/>
    </source>
</evidence>
<dbReference type="GO" id="GO:0008834">
    <property type="term" value="F:ditrans,polycis-undecaprenyl-diphosphate synthase [(2E,6E)-farnesyl-diphosphate specific] activity"/>
    <property type="evidence" value="ECO:0007669"/>
    <property type="project" value="TreeGrafter"/>
</dbReference>
<keyword evidence="2" id="KW-0460">Magnesium</keyword>
<dbReference type="GO" id="GO:0016094">
    <property type="term" value="P:polyprenol biosynthetic process"/>
    <property type="evidence" value="ECO:0007669"/>
    <property type="project" value="TreeGrafter"/>
</dbReference>
<dbReference type="SUPFAM" id="SSF64005">
    <property type="entry name" value="Undecaprenyl diphosphate synthase"/>
    <property type="match status" value="1"/>
</dbReference>
<dbReference type="AlphaFoldDB" id="A0A175R631"/>
<evidence type="ECO:0000313" key="4">
    <source>
        <dbReference type="Proteomes" id="UP000078272"/>
    </source>
</evidence>
<dbReference type="InterPro" id="IPR036424">
    <property type="entry name" value="UPP_synth-like_sf"/>
</dbReference>
<sequence>MQSAFQNGIHLGLIMDGNGRWATQRGLSRSQGHRAGVRAIRPIVEAAKEMGVGTLTLYAFSGDNWQRPAPEVAVLMSLMKSYLAEEIDALAASGVRLTVIGRRDRLSASLRRAIATAEARSAKASALHLRIAFDYSARDAILQAARQATAETTHEDFAALVSLGAPDVDLIVRTGGDQRLSDFLLFESAYAELLFTPRLWPDFQPEHLKEALRDFATRQRRFGALPAEAVAA</sequence>
<feature type="binding site" evidence="2">
    <location>
        <begin position="61"/>
        <end position="63"/>
    </location>
    <ligand>
        <name>substrate</name>
    </ligand>
</feature>
<dbReference type="PANTHER" id="PTHR10291">
    <property type="entry name" value="DEHYDRODOLICHYL DIPHOSPHATE SYNTHASE FAMILY MEMBER"/>
    <property type="match status" value="1"/>
</dbReference>
<feature type="binding site" evidence="2">
    <location>
        <begin position="17"/>
        <end position="20"/>
    </location>
    <ligand>
        <name>substrate</name>
    </ligand>
</feature>
<dbReference type="EC" id="2.5.1.-" evidence="2"/>
<dbReference type="OrthoDB" id="4191603at2"/>
<organism evidence="3 4">
    <name type="scientific">Aureimonas ureilytica</name>
    <dbReference type="NCBI Taxonomy" id="401562"/>
    <lineage>
        <taxon>Bacteria</taxon>
        <taxon>Pseudomonadati</taxon>
        <taxon>Pseudomonadota</taxon>
        <taxon>Alphaproteobacteria</taxon>
        <taxon>Hyphomicrobiales</taxon>
        <taxon>Aurantimonadaceae</taxon>
        <taxon>Aureimonas</taxon>
    </lineage>
</organism>
<feature type="binding site" evidence="2">
    <location>
        <position position="192"/>
    </location>
    <ligand>
        <name>Mg(2+)</name>
        <dbReference type="ChEBI" id="CHEBI:18420"/>
    </ligand>
</feature>
<feature type="binding site" evidence="2">
    <location>
        <position position="65"/>
    </location>
    <ligand>
        <name>substrate</name>
    </ligand>
</feature>
<dbReference type="CDD" id="cd00475">
    <property type="entry name" value="Cis_IPPS"/>
    <property type="match status" value="1"/>
</dbReference>
<feature type="binding site" evidence="2">
    <location>
        <begin position="179"/>
        <end position="181"/>
    </location>
    <ligand>
        <name>substrate</name>
    </ligand>
</feature>
<protein>
    <recommendedName>
        <fullName evidence="2">Isoprenyl transferase</fullName>
        <ecNumber evidence="2">2.5.1.-</ecNumber>
    </recommendedName>
</protein>
<reference evidence="3 4" key="1">
    <citation type="journal article" date="2016" name="Front. Microbiol.">
        <title>Genomic Resource of Rice Seed Associated Bacteria.</title>
        <authorList>
            <person name="Midha S."/>
            <person name="Bansal K."/>
            <person name="Sharma S."/>
            <person name="Kumar N."/>
            <person name="Patil P.P."/>
            <person name="Chaudhry V."/>
            <person name="Patil P.B."/>
        </authorList>
    </citation>
    <scope>NUCLEOTIDE SEQUENCE [LARGE SCALE GENOMIC DNA]</scope>
    <source>
        <strain evidence="3 4">NS226</strain>
    </source>
</reference>
<feature type="binding site" evidence="2">
    <location>
        <position position="21"/>
    </location>
    <ligand>
        <name>substrate</name>
    </ligand>
</feature>
<dbReference type="Pfam" id="PF01255">
    <property type="entry name" value="Prenyltransf"/>
    <property type="match status" value="1"/>
</dbReference>
<keyword evidence="2" id="KW-0479">Metal-binding</keyword>
<feature type="binding site" evidence="2">
    <location>
        <position position="29"/>
    </location>
    <ligand>
        <name>substrate</name>
    </ligand>
</feature>
<evidence type="ECO:0000313" key="3">
    <source>
        <dbReference type="EMBL" id="KTQ91798.1"/>
    </source>
</evidence>
<dbReference type="HAMAP" id="MF_01139">
    <property type="entry name" value="ISPT"/>
    <property type="match status" value="1"/>
</dbReference>
<accession>A0A175R631</accession>
<keyword evidence="1 2" id="KW-0808">Transferase</keyword>
<comment type="caution">
    <text evidence="3">The sequence shown here is derived from an EMBL/GenBank/DDBJ whole genome shotgun (WGS) entry which is preliminary data.</text>
</comment>
<dbReference type="GO" id="GO:0005829">
    <property type="term" value="C:cytosol"/>
    <property type="evidence" value="ECO:0007669"/>
    <property type="project" value="TreeGrafter"/>
</dbReference>
<comment type="function">
    <text evidence="2">Catalyzes the condensation of isopentenyl diphosphate (IPP) with allylic pyrophosphates generating different type of terpenoids.</text>
</comment>
<comment type="similarity">
    <text evidence="2">Belongs to the UPP synthase family.</text>
</comment>
<feature type="binding site" evidence="2">
    <location>
        <position position="16"/>
    </location>
    <ligand>
        <name>Mg(2+)</name>
        <dbReference type="ChEBI" id="CHEBI:18420"/>
    </ligand>
</feature>
<dbReference type="PANTHER" id="PTHR10291:SF0">
    <property type="entry name" value="DEHYDRODOLICHYL DIPHOSPHATE SYNTHASE 2"/>
    <property type="match status" value="1"/>
</dbReference>
<comment type="subunit">
    <text evidence="2">Homodimer.</text>
</comment>
<dbReference type="PATRIC" id="fig|401562.3.peg.2807"/>
<evidence type="ECO:0000256" key="1">
    <source>
        <dbReference type="ARBA" id="ARBA00022679"/>
    </source>
</evidence>
<dbReference type="InterPro" id="IPR001441">
    <property type="entry name" value="UPP_synth-like"/>
</dbReference>
<dbReference type="STRING" id="401562.NS365_22395"/>
<dbReference type="NCBIfam" id="TIGR00055">
    <property type="entry name" value="uppS"/>
    <property type="match status" value="1"/>
</dbReference>
<dbReference type="RefSeq" id="WP_058635731.1">
    <property type="nucleotide sequence ID" value="NZ_LDPZ01000033.1"/>
</dbReference>
<dbReference type="GO" id="GO:0000287">
    <property type="term" value="F:magnesium ion binding"/>
    <property type="evidence" value="ECO:0007669"/>
    <property type="project" value="UniProtKB-UniRule"/>
</dbReference>
<name>A0A175R631_9HYPH</name>
<feature type="active site" description="Proton acceptor" evidence="2">
    <location>
        <position position="64"/>
    </location>
</feature>
<dbReference type="EMBL" id="LDPZ01000033">
    <property type="protein sequence ID" value="KTQ91798.1"/>
    <property type="molecule type" value="Genomic_DNA"/>
</dbReference>
<dbReference type="Proteomes" id="UP000078272">
    <property type="component" value="Unassembled WGS sequence"/>
</dbReference>
<feature type="binding site" evidence="2">
    <location>
        <position position="67"/>
    </location>
    <ligand>
        <name>substrate</name>
    </ligand>
</feature>
<feature type="active site" evidence="2">
    <location>
        <position position="16"/>
    </location>
</feature>
<feature type="binding site" evidence="2">
    <location>
        <position position="33"/>
    </location>
    <ligand>
        <name>substrate</name>
    </ligand>
</feature>
<dbReference type="Gene3D" id="3.40.1180.10">
    <property type="entry name" value="Decaprenyl diphosphate synthase-like"/>
    <property type="match status" value="1"/>
</dbReference>
<gene>
    <name evidence="3" type="ORF">NS226_15495</name>
</gene>
<feature type="binding site" evidence="2">
    <location>
        <position position="173"/>
    </location>
    <ligand>
        <name>substrate</name>
    </ligand>
</feature>
<dbReference type="NCBIfam" id="NF011412">
    <property type="entry name" value="PRK14839.1"/>
    <property type="match status" value="1"/>
</dbReference>